<dbReference type="InterPro" id="IPR006427">
    <property type="entry name" value="Portal_HK97"/>
</dbReference>
<dbReference type="EMBL" id="CP021922">
    <property type="protein sequence ID" value="ASC06302.1"/>
    <property type="molecule type" value="Genomic_DNA"/>
</dbReference>
<gene>
    <name evidence="2" type="ORF">S101468_02075</name>
</gene>
<accession>A0AAC9STX1</accession>
<dbReference type="Pfam" id="PF04860">
    <property type="entry name" value="Phage_portal"/>
    <property type="match status" value="1"/>
</dbReference>
<protein>
    <recommendedName>
        <fullName evidence="4">Phage portal protein</fullName>
    </recommendedName>
</protein>
<sequence length="452" mass="48252">MRILTKNTAPPRTRIEPVLVHERRASPGWYADGWGAPGLNLGGNLAAHAPVPAWLSESLSAVTACLEITASAIASLPVSITMETEKGWQAAPTTLPAVKLIARPNAWQSWPAFCTQAVAELQMQGNFLSWVQRDGRGAPLNLVPVPWVWVSPQVVSAGGEVRLVYDITNATPETRLLGLPSRLLDTEVLHVRARSDNGLVGRSVLSRASGVVRESLEMSKMAESNWRNGMRPSGYLSSPEYLTDAHINRAREILTDYRGAVNVGKVPLLEGGWKFEQTSLNSVDAEFLASRQFGVAEICRLFRVPEPLVQLGQRLPADMQPYMAAFAQLALAPIVAILEAEFDEAVLPAGFHLQIDMSGLLRGNYSAVAAANCAQVQSGIMTANEARASIGLAAHDDGNVLRGGNATQPSGVGVAPNWPADAPGMPSLSPKPGHTGSDLPLPGTHQNQGAQT</sequence>
<evidence type="ECO:0000256" key="1">
    <source>
        <dbReference type="SAM" id="MobiDB-lite"/>
    </source>
</evidence>
<evidence type="ECO:0000313" key="3">
    <source>
        <dbReference type="Proteomes" id="UP000196816"/>
    </source>
</evidence>
<organism evidence="2 3">
    <name type="scientific">Acetobacter pasteurianus subsp. pasteurianus</name>
    <dbReference type="NCBI Taxonomy" id="481145"/>
    <lineage>
        <taxon>Bacteria</taxon>
        <taxon>Pseudomonadati</taxon>
        <taxon>Pseudomonadota</taxon>
        <taxon>Alphaproteobacteria</taxon>
        <taxon>Acetobacterales</taxon>
        <taxon>Acetobacteraceae</taxon>
        <taxon>Acetobacter</taxon>
    </lineage>
</organism>
<evidence type="ECO:0008006" key="4">
    <source>
        <dbReference type="Google" id="ProtNLM"/>
    </source>
</evidence>
<dbReference type="Proteomes" id="UP000196816">
    <property type="component" value="Chromosome"/>
</dbReference>
<proteinExistence type="predicted"/>
<evidence type="ECO:0000313" key="2">
    <source>
        <dbReference type="EMBL" id="ASC06302.1"/>
    </source>
</evidence>
<feature type="region of interest" description="Disordered" evidence="1">
    <location>
        <begin position="401"/>
        <end position="452"/>
    </location>
</feature>
<dbReference type="AlphaFoldDB" id="A0AAC9STX1"/>
<name>A0AAC9STX1_ACEPA</name>
<dbReference type="NCBIfam" id="TIGR01537">
    <property type="entry name" value="portal_HK97"/>
    <property type="match status" value="1"/>
</dbReference>
<dbReference type="InterPro" id="IPR006944">
    <property type="entry name" value="Phage/GTA_portal"/>
</dbReference>
<reference evidence="2 3" key="1">
    <citation type="submission" date="2017-06" db="EMBL/GenBank/DDBJ databases">
        <title>Genome sequence of Acetobacter pasteurianus subsp. pasteurianus strain SRCM101468.</title>
        <authorList>
            <person name="Cho S.H."/>
        </authorList>
    </citation>
    <scope>NUCLEOTIDE SEQUENCE [LARGE SCALE GENOMIC DNA]</scope>
    <source>
        <strain evidence="2 3">SRCM101468</strain>
    </source>
</reference>